<proteinExistence type="predicted"/>
<feature type="chain" id="PRO_5026739511" evidence="1">
    <location>
        <begin position="22"/>
        <end position="103"/>
    </location>
</feature>
<reference evidence="2" key="1">
    <citation type="submission" date="2020-03" db="EMBL/GenBank/DDBJ databases">
        <title>Transcriptomic Profiling of the Digestive Tract of the Rat Flea, Xenopsylla cheopis, Following Blood Feeding and Infection with Yersinia pestis.</title>
        <authorList>
            <person name="Bland D.M."/>
            <person name="Martens C.A."/>
            <person name="Virtaneva K."/>
            <person name="Kanakabandi K."/>
            <person name="Long D."/>
            <person name="Rosenke R."/>
            <person name="Saturday G.A."/>
            <person name="Hoyt F.H."/>
            <person name="Bruno D.P."/>
            <person name="Ribeiro J.M.C."/>
            <person name="Hinnebusch J."/>
        </authorList>
    </citation>
    <scope>NUCLEOTIDE SEQUENCE</scope>
</reference>
<protein>
    <submittedName>
        <fullName evidence="2">Putative secreted protein</fullName>
    </submittedName>
</protein>
<feature type="signal peptide" evidence="1">
    <location>
        <begin position="1"/>
        <end position="21"/>
    </location>
</feature>
<evidence type="ECO:0000313" key="2">
    <source>
        <dbReference type="EMBL" id="NOV50386.1"/>
    </source>
</evidence>
<organism evidence="2">
    <name type="scientific">Xenopsylla cheopis</name>
    <name type="common">Oriental rat flea</name>
    <name type="synonym">Pulex cheopis</name>
    <dbReference type="NCBI Taxonomy" id="163159"/>
    <lineage>
        <taxon>Eukaryota</taxon>
        <taxon>Metazoa</taxon>
        <taxon>Ecdysozoa</taxon>
        <taxon>Arthropoda</taxon>
        <taxon>Hexapoda</taxon>
        <taxon>Insecta</taxon>
        <taxon>Pterygota</taxon>
        <taxon>Neoptera</taxon>
        <taxon>Endopterygota</taxon>
        <taxon>Siphonaptera</taxon>
        <taxon>Pulicidae</taxon>
        <taxon>Xenopsyllinae</taxon>
        <taxon>Xenopsylla</taxon>
    </lineage>
</organism>
<name>A0A6M2DVJ3_XENCH</name>
<evidence type="ECO:0000256" key="1">
    <source>
        <dbReference type="SAM" id="SignalP"/>
    </source>
</evidence>
<dbReference type="EMBL" id="GIIL01006660">
    <property type="protein sequence ID" value="NOV50386.1"/>
    <property type="molecule type" value="Transcribed_RNA"/>
</dbReference>
<keyword evidence="1" id="KW-0732">Signal</keyword>
<dbReference type="AlphaFoldDB" id="A0A6M2DVJ3"/>
<sequence length="103" mass="11911">MHMIQILVLISIALVIKICKAIAISQPFMHQIMVIKLQVQVRIGQQEITNIQMLEITLELLIHYPPKLDIKVKVMHNNMLQIFPKLVLNSIICKCMELQVLDL</sequence>
<accession>A0A6M2DVJ3</accession>